<evidence type="ECO:0000313" key="1">
    <source>
        <dbReference type="EMBL" id="KGX84688.1"/>
    </source>
</evidence>
<dbReference type="AlphaFoldDB" id="A0A0A5G0Q2"/>
<sequence length="46" mass="5631">MTKQFTTQTLYSKNVLWLTEIYKKCLKLDFDLMDDISNWDRLIYHG</sequence>
<dbReference type="Proteomes" id="UP000030401">
    <property type="component" value="Unassembled WGS sequence"/>
</dbReference>
<reference evidence="1 2" key="1">
    <citation type="submission" date="2013-08" db="EMBL/GenBank/DDBJ databases">
        <authorList>
            <person name="Huang J."/>
            <person name="Wang G."/>
        </authorList>
    </citation>
    <scope>NUCLEOTIDE SEQUENCE [LARGE SCALE GENOMIC DNA]</scope>
    <source>
        <strain evidence="1 2">JSM 072002</strain>
    </source>
</reference>
<keyword evidence="2" id="KW-1185">Reference proteome</keyword>
<gene>
    <name evidence="1" type="ORF">N784_12130</name>
</gene>
<organism evidence="1 2">
    <name type="scientific">Pontibacillus litoralis JSM 072002</name>
    <dbReference type="NCBI Taxonomy" id="1385512"/>
    <lineage>
        <taxon>Bacteria</taxon>
        <taxon>Bacillati</taxon>
        <taxon>Bacillota</taxon>
        <taxon>Bacilli</taxon>
        <taxon>Bacillales</taxon>
        <taxon>Bacillaceae</taxon>
        <taxon>Pontibacillus</taxon>
    </lineage>
</organism>
<name>A0A0A5G0Q2_9BACI</name>
<accession>A0A0A5G0Q2</accession>
<dbReference type="EMBL" id="AVPG01000033">
    <property type="protein sequence ID" value="KGX84688.1"/>
    <property type="molecule type" value="Genomic_DNA"/>
</dbReference>
<protein>
    <submittedName>
        <fullName evidence="1">Uncharacterized protein</fullName>
    </submittedName>
</protein>
<proteinExistence type="predicted"/>
<comment type="caution">
    <text evidence="1">The sequence shown here is derived from an EMBL/GenBank/DDBJ whole genome shotgun (WGS) entry which is preliminary data.</text>
</comment>
<evidence type="ECO:0000313" key="2">
    <source>
        <dbReference type="Proteomes" id="UP000030401"/>
    </source>
</evidence>